<dbReference type="Proteomes" id="UP000198694">
    <property type="component" value="Unassembled WGS sequence"/>
</dbReference>
<evidence type="ECO:0000313" key="1">
    <source>
        <dbReference type="EMBL" id="SDK21934.1"/>
    </source>
</evidence>
<evidence type="ECO:0000313" key="2">
    <source>
        <dbReference type="Proteomes" id="UP000198694"/>
    </source>
</evidence>
<gene>
    <name evidence="1" type="ORF">SAMN05216243_2395</name>
</gene>
<accession>A0A1G9A508</accession>
<organism evidence="1 2">
    <name type="scientific">Sediminibacillus albus</name>
    <dbReference type="NCBI Taxonomy" id="407036"/>
    <lineage>
        <taxon>Bacteria</taxon>
        <taxon>Bacillati</taxon>
        <taxon>Bacillota</taxon>
        <taxon>Bacilli</taxon>
        <taxon>Bacillales</taxon>
        <taxon>Bacillaceae</taxon>
        <taxon>Sediminibacillus</taxon>
    </lineage>
</organism>
<proteinExistence type="predicted"/>
<dbReference type="EMBL" id="FNFL01000003">
    <property type="protein sequence ID" value="SDK21934.1"/>
    <property type="molecule type" value="Genomic_DNA"/>
</dbReference>
<dbReference type="RefSeq" id="WP_093214412.1">
    <property type="nucleotide sequence ID" value="NZ_FNFL01000003.1"/>
</dbReference>
<reference evidence="1 2" key="1">
    <citation type="submission" date="2016-10" db="EMBL/GenBank/DDBJ databases">
        <authorList>
            <person name="de Groot N.N."/>
        </authorList>
    </citation>
    <scope>NUCLEOTIDE SEQUENCE [LARGE SCALE GENOMIC DNA]</scope>
    <source>
        <strain evidence="1 2">CGMCC 1.6502</strain>
    </source>
</reference>
<dbReference type="AlphaFoldDB" id="A0A1G9A508"/>
<sequence length="85" mass="9816">MPVVELSKQIQSMNLANYNLNTLIPDISYVLESIREKSINISSITEKLNDTFFEEISVEEDGTVNYQNEWFTRVPILSDSKNATW</sequence>
<keyword evidence="2" id="KW-1185">Reference proteome</keyword>
<dbReference type="STRING" id="407036.SAMN05216243_2395"/>
<protein>
    <submittedName>
        <fullName evidence="1">Uncharacterized protein</fullName>
    </submittedName>
</protein>
<name>A0A1G9A508_9BACI</name>